<evidence type="ECO:0000313" key="1">
    <source>
        <dbReference type="EMBL" id="USW49093.1"/>
    </source>
</evidence>
<protein>
    <submittedName>
        <fullName evidence="1">Uncharacterized protein</fullName>
    </submittedName>
</protein>
<accession>A0A9Q9AN12</accession>
<name>A0A9Q9AN12_9PEZI</name>
<reference evidence="1" key="1">
    <citation type="submission" date="2022-06" db="EMBL/GenBank/DDBJ databases">
        <title>Complete genome sequences of two strains of the flax pathogen Septoria linicola.</title>
        <authorList>
            <person name="Lapalu N."/>
            <person name="Simon A."/>
            <person name="Demenou B."/>
            <person name="Paumier D."/>
            <person name="Guillot M.-P."/>
            <person name="Gout L."/>
            <person name="Valade R."/>
        </authorList>
    </citation>
    <scope>NUCLEOTIDE SEQUENCE</scope>
    <source>
        <strain evidence="1">SE15195</strain>
    </source>
</reference>
<dbReference type="EMBL" id="CP099419">
    <property type="protein sequence ID" value="USW49093.1"/>
    <property type="molecule type" value="Genomic_DNA"/>
</dbReference>
<organism evidence="1 2">
    <name type="scientific">Septoria linicola</name>
    <dbReference type="NCBI Taxonomy" id="215465"/>
    <lineage>
        <taxon>Eukaryota</taxon>
        <taxon>Fungi</taxon>
        <taxon>Dikarya</taxon>
        <taxon>Ascomycota</taxon>
        <taxon>Pezizomycotina</taxon>
        <taxon>Dothideomycetes</taxon>
        <taxon>Dothideomycetidae</taxon>
        <taxon>Mycosphaerellales</taxon>
        <taxon>Mycosphaerellaceae</taxon>
        <taxon>Septoria</taxon>
    </lineage>
</organism>
<dbReference type="OrthoDB" id="62952at2759"/>
<evidence type="ECO:0000313" key="2">
    <source>
        <dbReference type="Proteomes" id="UP001056384"/>
    </source>
</evidence>
<proteinExistence type="predicted"/>
<sequence length="119" mass="13837">MWLHAAGHDSEMPCTIVFAGVLKQTSEFFHLTIRCTKDQPQFHVARRRGASKKTEILCVQLAELVEKYLADKAVSQTEQSVGKVYANEVKDIHNVVYKKSRWDRPPKPRRWGIDDEDYY</sequence>
<dbReference type="Proteomes" id="UP001056384">
    <property type="component" value="Chromosome 2"/>
</dbReference>
<keyword evidence="2" id="KW-1185">Reference proteome</keyword>
<dbReference type="AlphaFoldDB" id="A0A9Q9AN12"/>
<gene>
    <name evidence="1" type="ORF">Slin15195_G024120</name>
</gene>